<proteinExistence type="inferred from homology"/>
<dbReference type="RefSeq" id="WP_005461675.1">
    <property type="nucleotide sequence ID" value="NZ_CM001484.1"/>
</dbReference>
<evidence type="ECO:0000313" key="5">
    <source>
        <dbReference type="Proteomes" id="UP000005087"/>
    </source>
</evidence>
<dbReference type="eggNOG" id="COG1028">
    <property type="taxonomic scope" value="Bacteria"/>
</dbReference>
<dbReference type="Pfam" id="PF00106">
    <property type="entry name" value="adh_short"/>
    <property type="match status" value="1"/>
</dbReference>
<dbReference type="InterPro" id="IPR036291">
    <property type="entry name" value="NAD(P)-bd_dom_sf"/>
</dbReference>
<dbReference type="HOGENOM" id="CLU_1926063_0_0_11"/>
<gene>
    <name evidence="4" type="ORF">SacglDRAFT_00671</name>
</gene>
<comment type="similarity">
    <text evidence="1">Belongs to the short-chain dehydrogenases/reductases (SDR) family.</text>
</comment>
<dbReference type="GO" id="GO:0016614">
    <property type="term" value="F:oxidoreductase activity, acting on CH-OH group of donors"/>
    <property type="evidence" value="ECO:0007669"/>
    <property type="project" value="UniProtKB-ARBA"/>
</dbReference>
<keyword evidence="5" id="KW-1185">Reference proteome</keyword>
<dbReference type="InterPro" id="IPR002347">
    <property type="entry name" value="SDR_fam"/>
</dbReference>
<accession>I1CY43</accession>
<dbReference type="STRING" id="928724.SacglDRAFT_00671"/>
<sequence length="131" mass="13721">MLCPTNESIREEVTGTKLIAPVPGGSRGIGAAVALRLARDGMDVAVTYVGSSDRAKEVVAEIEGLGRRGLAIRADSSDADAVVSAVDRPVEELGGLDVLVNNAGVLPGRPAVRPVPRRHRRRGLPGRRRGP</sequence>
<name>I1CY43_9PSEU</name>
<dbReference type="SUPFAM" id="SSF51735">
    <property type="entry name" value="NAD(P)-binding Rossmann-fold domains"/>
    <property type="match status" value="1"/>
</dbReference>
<dbReference type="AlphaFoldDB" id="I1CY43"/>
<dbReference type="Proteomes" id="UP000005087">
    <property type="component" value="Chromosome"/>
</dbReference>
<dbReference type="EMBL" id="CM001484">
    <property type="protein sequence ID" value="EIE97617.1"/>
    <property type="molecule type" value="Genomic_DNA"/>
</dbReference>
<evidence type="ECO:0000313" key="4">
    <source>
        <dbReference type="EMBL" id="EIE97617.1"/>
    </source>
</evidence>
<evidence type="ECO:0000256" key="2">
    <source>
        <dbReference type="ARBA" id="ARBA00023002"/>
    </source>
</evidence>
<feature type="compositionally biased region" description="Basic residues" evidence="3">
    <location>
        <begin position="115"/>
        <end position="131"/>
    </location>
</feature>
<dbReference type="Gene3D" id="3.40.50.720">
    <property type="entry name" value="NAD(P)-binding Rossmann-like Domain"/>
    <property type="match status" value="1"/>
</dbReference>
<reference evidence="5" key="2">
    <citation type="submission" date="2012-01" db="EMBL/GenBank/DDBJ databases">
        <title>Noncontiguous Finished sequence of chromosome of Saccharomonospora glauca K62.</title>
        <authorList>
            <consortium name="US DOE Joint Genome Institute"/>
            <person name="Lucas S."/>
            <person name="Han J."/>
            <person name="Lapidus A."/>
            <person name="Cheng J.-F."/>
            <person name="Goodwin L."/>
            <person name="Pitluck S."/>
            <person name="Peters L."/>
            <person name="Mikhailova N."/>
            <person name="Held B."/>
            <person name="Detter J.C."/>
            <person name="Han C."/>
            <person name="Tapia R."/>
            <person name="Land M."/>
            <person name="Hauser L."/>
            <person name="Kyrpides N."/>
            <person name="Ivanova N."/>
            <person name="Pagani I."/>
            <person name="Brambilla E.-M."/>
            <person name="Klenk H.-P."/>
            <person name="Woyke T."/>
        </authorList>
    </citation>
    <scope>NUCLEOTIDE SEQUENCE [LARGE SCALE GENOMIC DNA]</scope>
    <source>
        <strain evidence="5">K62</strain>
    </source>
</reference>
<evidence type="ECO:0000256" key="1">
    <source>
        <dbReference type="ARBA" id="ARBA00006484"/>
    </source>
</evidence>
<reference evidence="4 5" key="1">
    <citation type="submission" date="2011-09" db="EMBL/GenBank/DDBJ databases">
        <authorList>
            <consortium name="US DOE Joint Genome Institute (JGI-PGF)"/>
            <person name="Lucas S."/>
            <person name="Han J."/>
            <person name="Lapidus A."/>
            <person name="Cheng J.-F."/>
            <person name="Goodwin L."/>
            <person name="Pitluck S."/>
            <person name="Peters L."/>
            <person name="Land M.L."/>
            <person name="Hauser L."/>
            <person name="Brambilla E."/>
            <person name="Klenk H.-P."/>
            <person name="Woyke T.J."/>
        </authorList>
    </citation>
    <scope>NUCLEOTIDE SEQUENCE [LARGE SCALE GENOMIC DNA]</scope>
    <source>
        <strain evidence="4 5">K62</strain>
    </source>
</reference>
<organism evidence="4 5">
    <name type="scientific">Saccharomonospora glauca K62</name>
    <dbReference type="NCBI Taxonomy" id="928724"/>
    <lineage>
        <taxon>Bacteria</taxon>
        <taxon>Bacillati</taxon>
        <taxon>Actinomycetota</taxon>
        <taxon>Actinomycetes</taxon>
        <taxon>Pseudonocardiales</taxon>
        <taxon>Pseudonocardiaceae</taxon>
        <taxon>Saccharomonospora</taxon>
    </lineage>
</organism>
<protein>
    <recommendedName>
        <fullName evidence="6">Short-chain alcohol dehydrogenase like protein</fullName>
    </recommendedName>
</protein>
<dbReference type="PRINTS" id="PR00081">
    <property type="entry name" value="GDHRDH"/>
</dbReference>
<dbReference type="PANTHER" id="PTHR48107:SF7">
    <property type="entry name" value="RE15974P"/>
    <property type="match status" value="1"/>
</dbReference>
<feature type="region of interest" description="Disordered" evidence="3">
    <location>
        <begin position="108"/>
        <end position="131"/>
    </location>
</feature>
<keyword evidence="2" id="KW-0560">Oxidoreductase</keyword>
<evidence type="ECO:0008006" key="6">
    <source>
        <dbReference type="Google" id="ProtNLM"/>
    </source>
</evidence>
<evidence type="ECO:0000256" key="3">
    <source>
        <dbReference type="SAM" id="MobiDB-lite"/>
    </source>
</evidence>
<dbReference type="PANTHER" id="PTHR48107">
    <property type="entry name" value="NADPH-DEPENDENT ALDEHYDE REDUCTASE-LIKE PROTEIN, CHLOROPLASTIC-RELATED"/>
    <property type="match status" value="1"/>
</dbReference>